<evidence type="ECO:0000313" key="9">
    <source>
        <dbReference type="EMBL" id="KKN49663.1"/>
    </source>
</evidence>
<evidence type="ECO:0000256" key="1">
    <source>
        <dbReference type="ARBA" id="ARBA00004229"/>
    </source>
</evidence>
<evidence type="ECO:0000256" key="6">
    <source>
        <dbReference type="ARBA" id="ARBA00038088"/>
    </source>
</evidence>
<dbReference type="PANTHER" id="PTHR42960">
    <property type="entry name" value="YCF46 PROTEIN"/>
    <property type="match status" value="1"/>
</dbReference>
<dbReference type="SMART" id="SM00382">
    <property type="entry name" value="AAA"/>
    <property type="match status" value="1"/>
</dbReference>
<keyword evidence="3" id="KW-0934">Plastid</keyword>
<dbReference type="GO" id="GO:0016887">
    <property type="term" value="F:ATP hydrolysis activity"/>
    <property type="evidence" value="ECO:0007669"/>
    <property type="project" value="InterPro"/>
</dbReference>
<dbReference type="PANTHER" id="PTHR42960:SF1">
    <property type="entry name" value="YCF46 PROTEIN"/>
    <property type="match status" value="1"/>
</dbReference>
<comment type="similarity">
    <text evidence="6">Belongs to the AAA ATPase family. Highly divergent.</text>
</comment>
<dbReference type="EMBL" id="LAZR01001157">
    <property type="protein sequence ID" value="KKN49663.1"/>
    <property type="molecule type" value="Genomic_DNA"/>
</dbReference>
<reference evidence="9" key="1">
    <citation type="journal article" date="2015" name="Nature">
        <title>Complex archaea that bridge the gap between prokaryotes and eukaryotes.</title>
        <authorList>
            <person name="Spang A."/>
            <person name="Saw J.H."/>
            <person name="Jorgensen S.L."/>
            <person name="Zaremba-Niedzwiedzka K."/>
            <person name="Martijn J."/>
            <person name="Lind A.E."/>
            <person name="van Eijk R."/>
            <person name="Schleper C."/>
            <person name="Guy L."/>
            <person name="Ettema T.J."/>
        </authorList>
    </citation>
    <scope>NUCLEOTIDE SEQUENCE</scope>
</reference>
<name>A0A0F9U7M8_9ZZZZ</name>
<evidence type="ECO:0000256" key="7">
    <source>
        <dbReference type="ARBA" id="ARBA00040480"/>
    </source>
</evidence>
<evidence type="ECO:0000259" key="8">
    <source>
        <dbReference type="SMART" id="SM00382"/>
    </source>
</evidence>
<dbReference type="InterPro" id="IPR027417">
    <property type="entry name" value="P-loop_NTPase"/>
</dbReference>
<keyword evidence="2" id="KW-0150">Chloroplast</keyword>
<evidence type="ECO:0000256" key="5">
    <source>
        <dbReference type="ARBA" id="ARBA00022840"/>
    </source>
</evidence>
<evidence type="ECO:0000256" key="2">
    <source>
        <dbReference type="ARBA" id="ARBA00022528"/>
    </source>
</evidence>
<evidence type="ECO:0000256" key="4">
    <source>
        <dbReference type="ARBA" id="ARBA00022741"/>
    </source>
</evidence>
<gene>
    <name evidence="9" type="ORF">LCGC14_0640650</name>
</gene>
<dbReference type="AlphaFoldDB" id="A0A0F9U7M8"/>
<keyword evidence="4" id="KW-0547">Nucleotide-binding</keyword>
<dbReference type="Gene3D" id="1.10.8.60">
    <property type="match status" value="1"/>
</dbReference>
<dbReference type="InterPro" id="IPR052381">
    <property type="entry name" value="AAA_domain_protein"/>
</dbReference>
<feature type="domain" description="AAA+ ATPase" evidence="8">
    <location>
        <begin position="264"/>
        <end position="401"/>
    </location>
</feature>
<evidence type="ECO:0000256" key="3">
    <source>
        <dbReference type="ARBA" id="ARBA00022640"/>
    </source>
</evidence>
<dbReference type="GO" id="GO:0009507">
    <property type="term" value="C:chloroplast"/>
    <property type="evidence" value="ECO:0007669"/>
    <property type="project" value="UniProtKB-SubCell"/>
</dbReference>
<dbReference type="GO" id="GO:0005524">
    <property type="term" value="F:ATP binding"/>
    <property type="evidence" value="ECO:0007669"/>
    <property type="project" value="UniProtKB-KW"/>
</dbReference>
<organism evidence="9">
    <name type="scientific">marine sediment metagenome</name>
    <dbReference type="NCBI Taxonomy" id="412755"/>
    <lineage>
        <taxon>unclassified sequences</taxon>
        <taxon>metagenomes</taxon>
        <taxon>ecological metagenomes</taxon>
    </lineage>
</organism>
<dbReference type="InterPro" id="IPR003593">
    <property type="entry name" value="AAA+_ATPase"/>
</dbReference>
<comment type="caution">
    <text evidence="9">The sequence shown here is derived from an EMBL/GenBank/DDBJ whole genome shotgun (WGS) entry which is preliminary data.</text>
</comment>
<dbReference type="CDD" id="cd19507">
    <property type="entry name" value="RecA-like_Ycf46-like"/>
    <property type="match status" value="1"/>
</dbReference>
<sequence>MMIEELKQVDILIRAIYPIIYIVSSEEQRVINLLKKQTKKEKTIYKWSETSGFRIVDDRKVFENDGEGDPLDALKFILENKENAIFILLDFHVFLNEGNHEIIRFMRETSESLKKSKKSLILISPVLTIPLELEKDITIIDFPLPNQEEIEEILMRIHNQVLGQKKIKVRLSEEQTEKIIKTLAGLTQNEIENVLYKSLVEKKDYSLDIIINEKEQIIRKTGILEYYHTQEDIDDVGGLTYLKDWIIKRKHAFKDKARDFGLPYPKGLLLIGIQGCGKSLCCKVIANIWNFPLLRLDVGAIFQGIVGSSESNIRKAIKLAESISPCILWIDEIEKGFAGVQSSSISDAGTTARVFGTFLTWMQEKTAPVFVVATANRVNILPPEFLRKGRFDEIFFIDLPNQQERREIFTIHLNKRNRNPSSFNLDLLVNQSMKFSGAEIESAIISALYDAYDDRLTNESKNLEDRHILKNLEILVPLAIFMKEQIEDMRGWAKKRTRPASKSENILNKTSRPIEY</sequence>
<dbReference type="Gene3D" id="3.40.50.300">
    <property type="entry name" value="P-loop containing nucleotide triphosphate hydrolases"/>
    <property type="match status" value="1"/>
</dbReference>
<protein>
    <recommendedName>
        <fullName evidence="7">Uncharacterized AAA domain-containing protein ycf46</fullName>
    </recommendedName>
</protein>
<dbReference type="SUPFAM" id="SSF52540">
    <property type="entry name" value="P-loop containing nucleoside triphosphate hydrolases"/>
    <property type="match status" value="2"/>
</dbReference>
<comment type="subcellular location">
    <subcellularLocation>
        <location evidence="1">Plastid</location>
        <location evidence="1">Chloroplast</location>
    </subcellularLocation>
</comment>
<accession>A0A0F9U7M8</accession>
<keyword evidence="5" id="KW-0067">ATP-binding</keyword>
<proteinExistence type="inferred from homology"/>
<dbReference type="InterPro" id="IPR003959">
    <property type="entry name" value="ATPase_AAA_core"/>
</dbReference>
<dbReference type="Pfam" id="PF00004">
    <property type="entry name" value="AAA"/>
    <property type="match status" value="1"/>
</dbReference>